<dbReference type="SMART" id="SM00479">
    <property type="entry name" value="EXOIII"/>
    <property type="match status" value="1"/>
</dbReference>
<dbReference type="AlphaFoldDB" id="A0A5N3SAZ4"/>
<evidence type="ECO:0000256" key="1">
    <source>
        <dbReference type="ARBA" id="ARBA00022722"/>
    </source>
</evidence>
<dbReference type="Pfam" id="PF00929">
    <property type="entry name" value="RNase_T"/>
    <property type="match status" value="1"/>
</dbReference>
<dbReference type="GO" id="GO:0008408">
    <property type="term" value="F:3'-5' exonuclease activity"/>
    <property type="evidence" value="ECO:0007669"/>
    <property type="project" value="TreeGrafter"/>
</dbReference>
<evidence type="ECO:0000313" key="6">
    <source>
        <dbReference type="Proteomes" id="UP000326687"/>
    </source>
</evidence>
<evidence type="ECO:0000313" key="5">
    <source>
        <dbReference type="EMBL" id="KAB0303285.1"/>
    </source>
</evidence>
<proteinExistence type="predicted"/>
<organism evidence="5 6">
    <name type="scientific">Vibrio fortis</name>
    <dbReference type="NCBI Taxonomy" id="212667"/>
    <lineage>
        <taxon>Bacteria</taxon>
        <taxon>Pseudomonadati</taxon>
        <taxon>Pseudomonadota</taxon>
        <taxon>Gammaproteobacteria</taxon>
        <taxon>Vibrionales</taxon>
        <taxon>Vibrionaceae</taxon>
        <taxon>Vibrio</taxon>
    </lineage>
</organism>
<comment type="caution">
    <text evidence="5">The sequence shown here is derived from an EMBL/GenBank/DDBJ whole genome shotgun (WGS) entry which is preliminary data.</text>
</comment>
<keyword evidence="1" id="KW-0540">Nuclease</keyword>
<dbReference type="CDD" id="cd06127">
    <property type="entry name" value="DEDDh"/>
    <property type="match status" value="1"/>
</dbReference>
<evidence type="ECO:0000256" key="2">
    <source>
        <dbReference type="ARBA" id="ARBA00022801"/>
    </source>
</evidence>
<dbReference type="InterPro" id="IPR012337">
    <property type="entry name" value="RNaseH-like_sf"/>
</dbReference>
<dbReference type="PANTHER" id="PTHR30231:SF4">
    <property type="entry name" value="PROTEIN NEN2"/>
    <property type="match status" value="1"/>
</dbReference>
<evidence type="ECO:0000256" key="3">
    <source>
        <dbReference type="ARBA" id="ARBA00022839"/>
    </source>
</evidence>
<sequence length="241" mass="27962">MMNLPSIHEKHKNKKAVNDFFRAQLRIPEYLSRFIRFQPFEKSTPILELDYLFVDIETSGLNANSDSILSIGWVCLKDGRLDLSSARHHYIKTHSPINFSNATVHHILPEMLERGSELESVFKEMFQVARGGRIVVHGACVEARFFSTYFKAQYYSDVVPILYLDTILIEKFFAMKHRLNESDFRLTSTRKRYELPDYLAHNALVDAIATAELFLCQVERLALFNKRHFGDLCKIAEVIGR</sequence>
<evidence type="ECO:0000259" key="4">
    <source>
        <dbReference type="SMART" id="SM00479"/>
    </source>
</evidence>
<dbReference type="GO" id="GO:0005829">
    <property type="term" value="C:cytosol"/>
    <property type="evidence" value="ECO:0007669"/>
    <property type="project" value="TreeGrafter"/>
</dbReference>
<dbReference type="Proteomes" id="UP000326687">
    <property type="component" value="Unassembled WGS sequence"/>
</dbReference>
<dbReference type="GO" id="GO:0006259">
    <property type="term" value="P:DNA metabolic process"/>
    <property type="evidence" value="ECO:0007669"/>
    <property type="project" value="UniProtKB-ARBA"/>
</dbReference>
<keyword evidence="2" id="KW-0378">Hydrolase</keyword>
<dbReference type="Gene3D" id="3.30.420.10">
    <property type="entry name" value="Ribonuclease H-like superfamily/Ribonuclease H"/>
    <property type="match status" value="1"/>
</dbReference>
<dbReference type="SUPFAM" id="SSF53098">
    <property type="entry name" value="Ribonuclease H-like"/>
    <property type="match status" value="1"/>
</dbReference>
<reference evidence="5 6" key="1">
    <citation type="submission" date="2019-09" db="EMBL/GenBank/DDBJ databases">
        <title>Vibrio Fortis S7-72.</title>
        <authorList>
            <person name="Das S.K."/>
        </authorList>
    </citation>
    <scope>NUCLEOTIDE SEQUENCE [LARGE SCALE GENOMIC DNA]</scope>
    <source>
        <strain evidence="5 6">S7-72</strain>
    </source>
</reference>
<keyword evidence="3 5" id="KW-0269">Exonuclease</keyword>
<name>A0A5N3SAZ4_9VIBR</name>
<feature type="domain" description="Exonuclease" evidence="4">
    <location>
        <begin position="50"/>
        <end position="223"/>
    </location>
</feature>
<dbReference type="InterPro" id="IPR013520">
    <property type="entry name" value="Ribonucl_H"/>
</dbReference>
<dbReference type="EMBL" id="VXDD01000001">
    <property type="protein sequence ID" value="KAB0303285.1"/>
    <property type="molecule type" value="Genomic_DNA"/>
</dbReference>
<gene>
    <name evidence="5" type="ORF">F2Z80_04610</name>
</gene>
<dbReference type="InterPro" id="IPR036397">
    <property type="entry name" value="RNaseH_sf"/>
</dbReference>
<protein>
    <submittedName>
        <fullName evidence="5">3'-5' exonuclease</fullName>
    </submittedName>
</protein>
<dbReference type="GO" id="GO:0003676">
    <property type="term" value="F:nucleic acid binding"/>
    <property type="evidence" value="ECO:0007669"/>
    <property type="project" value="InterPro"/>
</dbReference>
<accession>A0A5N3SAZ4</accession>
<dbReference type="PANTHER" id="PTHR30231">
    <property type="entry name" value="DNA POLYMERASE III SUBUNIT EPSILON"/>
    <property type="match status" value="1"/>
</dbReference>